<dbReference type="SUPFAM" id="SSF63829">
    <property type="entry name" value="Calcium-dependent phosphotriesterase"/>
    <property type="match status" value="3"/>
</dbReference>
<dbReference type="InterPro" id="IPR018062">
    <property type="entry name" value="HTH_AraC-typ_CS"/>
</dbReference>
<keyword evidence="19" id="KW-1185">Reference proteome</keyword>
<evidence type="ECO:0000256" key="4">
    <source>
        <dbReference type="ARBA" id="ARBA00022679"/>
    </source>
</evidence>
<dbReference type="PROSITE" id="PS01124">
    <property type="entry name" value="HTH_ARAC_FAMILY_2"/>
    <property type="match status" value="1"/>
</dbReference>
<keyword evidence="13" id="KW-1133">Transmembrane helix</keyword>
<dbReference type="GO" id="GO:0000155">
    <property type="term" value="F:phosphorelay sensor kinase activity"/>
    <property type="evidence" value="ECO:0007669"/>
    <property type="project" value="InterPro"/>
</dbReference>
<dbReference type="Gene3D" id="3.30.565.10">
    <property type="entry name" value="Histidine kinase-like ATPase, C-terminal domain"/>
    <property type="match status" value="1"/>
</dbReference>
<dbReference type="CDD" id="cd00082">
    <property type="entry name" value="HisKA"/>
    <property type="match status" value="1"/>
</dbReference>
<evidence type="ECO:0000256" key="7">
    <source>
        <dbReference type="ARBA" id="ARBA00022840"/>
    </source>
</evidence>
<dbReference type="InterPro" id="IPR001789">
    <property type="entry name" value="Sig_transdc_resp-reg_receiver"/>
</dbReference>
<evidence type="ECO:0000259" key="17">
    <source>
        <dbReference type="PROSITE" id="PS50110"/>
    </source>
</evidence>
<comment type="caution">
    <text evidence="18">The sequence shown here is derived from an EMBL/GenBank/DDBJ whole genome shotgun (WGS) entry which is preliminary data.</text>
</comment>
<evidence type="ECO:0000313" key="19">
    <source>
        <dbReference type="Proteomes" id="UP000451233"/>
    </source>
</evidence>
<evidence type="ECO:0000256" key="8">
    <source>
        <dbReference type="ARBA" id="ARBA00023012"/>
    </source>
</evidence>
<keyword evidence="11" id="KW-0804">Transcription</keyword>
<dbReference type="Pfam" id="PF07495">
    <property type="entry name" value="Y_Y_Y"/>
    <property type="match status" value="1"/>
</dbReference>
<dbReference type="InterPro" id="IPR009057">
    <property type="entry name" value="Homeodomain-like_sf"/>
</dbReference>
<dbReference type="Gene3D" id="1.10.10.60">
    <property type="entry name" value="Homeodomain-like"/>
    <property type="match status" value="1"/>
</dbReference>
<dbReference type="FunFam" id="3.30.565.10:FF:000037">
    <property type="entry name" value="Hybrid sensor histidine kinase/response regulator"/>
    <property type="match status" value="1"/>
</dbReference>
<sequence>MERFPRVRNFAGPLFKTLSVILFVFFCAYAHAQNDLNFTTLSDRDGLSSNTVNAILKDRYGYMWFGTDDGLNKFDGTNLAVYRHDPENRSSIAASGVVALHEDREGNLWIGTSEGFVSLYDRKKDSFINYKSSSNTTARSICTDKYGKVWLAGYNGLSVLDPKTGRIKNYSPQPGKTGSLLSKTITCVFYDSKDRLWVGSNAGLHQFDERTSTFRPFLHKEGDPATISDNVIKAIAEDKKGNTWFGTQRGLSMLRTDGGGFLNYRHDPADPRSLSSDRIFAIAAEEGKLWVGTEEGLNILDLANGQALRITKDSRNRYSLGAKSVRSVFIDGLGLYWVGTYLGGVSKYDKNLTFFNLRQSNPFDPIGLNAPVVTSFSEKNDEEIYVGTDGGGLNLFHRKTGLFDHIGLRDRGGNTGLSILTMERTRDELWIGTYLEGLYRLQISSGTVRHYVKGKGPHDLAGNDIFAVRKDSRGNVWLGTNGDGVMVYDPGSDAFRKFRSTTQKYGRDSIPFNGFIRTIEEDEAGNIWIGSYGTGVAVYNPWRNTVKVYNRFNNGLPIDQVLTIHSARNGQLWVGTAGGGLCLFDPVRQRFTTYSERSGLANGVIHKILEDNNGKLWVSTNKGISSFDLRSRKFTNYSHYNGLQRSTFIQGAGLKTSNGELFFGGLDGFNFFSPEKLNFNRNVPSVVFTDLRIANKKVTADENSPVTEDISVASEIHVDYKQNFSLSYAALNFTAPQENSYSYKLEGFDKDWNNVGKSKTAVYTNLYPGEYTFLVRASSAAGNWTTPVASIRIHVDPPFWLTIYAFIAYGSAILLLLWGIRYRGIKKLKAKFALEQERLQVKQLMDQERREAEQLHEFDTLRIKFLTNLSHEFRTPVSLIVGPVERLLSQESNIEKAGQLNLVKRNARRLLNLVNQLLDFRKLEEHELKLNLSEGDIVSFARDVAESFKDLSERRQIHFTFRTSLSSYPAHFDRDKLERILFNLLSNAFKFTLPNGEVRLEIDSDRSMSGVRLSVSDTGVGISPEEQDKIFERFFQANTPNAILNQGSGIGLSITREFVEMHGGSLHLESVPGRGSVFSAILPLRPIEPAAEIAAVPAQDEIGPEVSDYEQDLAHLAIGTEKLTVLLVEDHEDFRFYLKENLKSSYTIVEAANGKEGWQKVLACHPQVVVSDVSMPYMDGIALCRKIKTDKRTCQIPVILLTALAAEADQLRGLKTGAADYLTKPFNFEILALKIRNLFVLNQSLKKTYSRRVKVLAPEVEVRSENEKLINKVIQYIDANLSDPKLSVEDLSKHVGVSRGTLYHRIVEITGETPIEFIRSAKLETAAKLLEKTDMRISEVGYAVGFGTPSYFAQSFKARFNVLPSEYAESRRSKLTRRENASPQY</sequence>
<dbReference type="InterPro" id="IPR003594">
    <property type="entry name" value="HATPase_dom"/>
</dbReference>
<evidence type="ECO:0000256" key="6">
    <source>
        <dbReference type="ARBA" id="ARBA00022777"/>
    </source>
</evidence>
<keyword evidence="4" id="KW-0808">Transferase</keyword>
<comment type="catalytic activity">
    <reaction evidence="1">
        <text>ATP + protein L-histidine = ADP + protein N-phospho-L-histidine.</text>
        <dbReference type="EC" id="2.7.13.3"/>
    </reaction>
</comment>
<evidence type="ECO:0000256" key="10">
    <source>
        <dbReference type="ARBA" id="ARBA00023125"/>
    </source>
</evidence>
<dbReference type="SMART" id="SM00448">
    <property type="entry name" value="REC"/>
    <property type="match status" value="1"/>
</dbReference>
<dbReference type="GO" id="GO:0043565">
    <property type="term" value="F:sequence-specific DNA binding"/>
    <property type="evidence" value="ECO:0007669"/>
    <property type="project" value="InterPro"/>
</dbReference>
<keyword evidence="6" id="KW-0418">Kinase</keyword>
<dbReference type="SMART" id="SM00387">
    <property type="entry name" value="HATPase_c"/>
    <property type="match status" value="1"/>
</dbReference>
<evidence type="ECO:0000256" key="1">
    <source>
        <dbReference type="ARBA" id="ARBA00000085"/>
    </source>
</evidence>
<feature type="modified residue" description="4-aspartylphosphate" evidence="12">
    <location>
        <position position="1172"/>
    </location>
</feature>
<feature type="domain" description="Histidine kinase" evidence="16">
    <location>
        <begin position="868"/>
        <end position="1086"/>
    </location>
</feature>
<dbReference type="InterPro" id="IPR036097">
    <property type="entry name" value="HisK_dim/P_sf"/>
</dbReference>
<dbReference type="InterPro" id="IPR011123">
    <property type="entry name" value="Y_Y_Y"/>
</dbReference>
<dbReference type="Gene3D" id="3.40.50.2300">
    <property type="match status" value="1"/>
</dbReference>
<name>A0A7K1XU29_9SPHI</name>
<dbReference type="Proteomes" id="UP000451233">
    <property type="component" value="Unassembled WGS sequence"/>
</dbReference>
<evidence type="ECO:0000259" key="16">
    <source>
        <dbReference type="PROSITE" id="PS50109"/>
    </source>
</evidence>
<dbReference type="RefSeq" id="WP_160905487.1">
    <property type="nucleotide sequence ID" value="NZ_WVHS01000001.1"/>
</dbReference>
<reference evidence="18 19" key="1">
    <citation type="submission" date="2019-11" db="EMBL/GenBank/DDBJ databases">
        <title>Pedobacter sp. HMF7056 Genome sequencing and assembly.</title>
        <authorList>
            <person name="Kang H."/>
            <person name="Kim H."/>
            <person name="Joh K."/>
        </authorList>
    </citation>
    <scope>NUCLEOTIDE SEQUENCE [LARGE SCALE GENOMIC DNA]</scope>
    <source>
        <strain evidence="18 19">HMF7056</strain>
    </source>
</reference>
<keyword evidence="8" id="KW-0902">Two-component regulatory system</keyword>
<evidence type="ECO:0000256" key="2">
    <source>
        <dbReference type="ARBA" id="ARBA00012438"/>
    </source>
</evidence>
<dbReference type="InterPro" id="IPR036890">
    <property type="entry name" value="HATPase_C_sf"/>
</dbReference>
<evidence type="ECO:0000256" key="13">
    <source>
        <dbReference type="SAM" id="Phobius"/>
    </source>
</evidence>
<keyword evidence="10" id="KW-0238">DNA-binding</keyword>
<evidence type="ECO:0000256" key="12">
    <source>
        <dbReference type="PROSITE-ProRule" id="PRU00169"/>
    </source>
</evidence>
<keyword evidence="13" id="KW-0812">Transmembrane</keyword>
<dbReference type="Gene3D" id="1.10.287.130">
    <property type="match status" value="1"/>
</dbReference>
<dbReference type="GO" id="GO:0005524">
    <property type="term" value="F:ATP binding"/>
    <property type="evidence" value="ECO:0007669"/>
    <property type="project" value="UniProtKB-KW"/>
</dbReference>
<evidence type="ECO:0000256" key="9">
    <source>
        <dbReference type="ARBA" id="ARBA00023015"/>
    </source>
</evidence>
<keyword evidence="7" id="KW-0067">ATP-binding</keyword>
<dbReference type="InterPro" id="IPR004358">
    <property type="entry name" value="Sig_transdc_His_kin-like_C"/>
</dbReference>
<evidence type="ECO:0000256" key="5">
    <source>
        <dbReference type="ARBA" id="ARBA00022741"/>
    </source>
</evidence>
<dbReference type="EC" id="2.7.13.3" evidence="2"/>
<dbReference type="SUPFAM" id="SSF52172">
    <property type="entry name" value="CheY-like"/>
    <property type="match status" value="1"/>
</dbReference>
<dbReference type="SUPFAM" id="SSF55874">
    <property type="entry name" value="ATPase domain of HSP90 chaperone/DNA topoisomerase II/histidine kinase"/>
    <property type="match status" value="1"/>
</dbReference>
<dbReference type="Gene3D" id="2.60.40.10">
    <property type="entry name" value="Immunoglobulins"/>
    <property type="match status" value="1"/>
</dbReference>
<dbReference type="SUPFAM" id="SSF46689">
    <property type="entry name" value="Homeodomain-like"/>
    <property type="match status" value="1"/>
</dbReference>
<dbReference type="PRINTS" id="PR00344">
    <property type="entry name" value="BCTRLSENSOR"/>
</dbReference>
<evidence type="ECO:0000313" key="18">
    <source>
        <dbReference type="EMBL" id="MXV14521.1"/>
    </source>
</evidence>
<dbReference type="InterPro" id="IPR003661">
    <property type="entry name" value="HisK_dim/P_dom"/>
</dbReference>
<evidence type="ECO:0000256" key="14">
    <source>
        <dbReference type="SAM" id="SignalP"/>
    </source>
</evidence>
<dbReference type="InterPro" id="IPR015943">
    <property type="entry name" value="WD40/YVTN_repeat-like_dom_sf"/>
</dbReference>
<keyword evidence="5" id="KW-0547">Nucleotide-binding</keyword>
<feature type="domain" description="HTH araC/xylS-type" evidence="15">
    <location>
        <begin position="1271"/>
        <end position="1370"/>
    </location>
</feature>
<dbReference type="PANTHER" id="PTHR43547:SF2">
    <property type="entry name" value="HYBRID SIGNAL TRANSDUCTION HISTIDINE KINASE C"/>
    <property type="match status" value="1"/>
</dbReference>
<feature type="transmembrane region" description="Helical" evidence="13">
    <location>
        <begin position="799"/>
        <end position="820"/>
    </location>
</feature>
<keyword evidence="3 12" id="KW-0597">Phosphoprotein</keyword>
<dbReference type="GO" id="GO:0003700">
    <property type="term" value="F:DNA-binding transcription factor activity"/>
    <property type="evidence" value="ECO:0007669"/>
    <property type="project" value="InterPro"/>
</dbReference>
<dbReference type="CDD" id="cd17574">
    <property type="entry name" value="REC_OmpR"/>
    <property type="match status" value="1"/>
</dbReference>
<dbReference type="EMBL" id="WVHS01000001">
    <property type="protein sequence ID" value="MXV14521.1"/>
    <property type="molecule type" value="Genomic_DNA"/>
</dbReference>
<dbReference type="InterPro" id="IPR018060">
    <property type="entry name" value="HTH_AraC"/>
</dbReference>
<dbReference type="Pfam" id="PF07494">
    <property type="entry name" value="Reg_prop"/>
    <property type="match status" value="7"/>
</dbReference>
<dbReference type="CDD" id="cd16922">
    <property type="entry name" value="HATPase_EvgS-ArcB-TorS-like"/>
    <property type="match status" value="1"/>
</dbReference>
<dbReference type="PROSITE" id="PS50109">
    <property type="entry name" value="HIS_KIN"/>
    <property type="match status" value="1"/>
</dbReference>
<evidence type="ECO:0000256" key="3">
    <source>
        <dbReference type="ARBA" id="ARBA00022553"/>
    </source>
</evidence>
<dbReference type="Pfam" id="PF02518">
    <property type="entry name" value="HATPase_c"/>
    <property type="match status" value="1"/>
</dbReference>
<dbReference type="InterPro" id="IPR013783">
    <property type="entry name" value="Ig-like_fold"/>
</dbReference>
<dbReference type="SMART" id="SM00342">
    <property type="entry name" value="HTH_ARAC"/>
    <property type="match status" value="1"/>
</dbReference>
<dbReference type="InterPro" id="IPR011110">
    <property type="entry name" value="Reg_prop"/>
</dbReference>
<dbReference type="PANTHER" id="PTHR43547">
    <property type="entry name" value="TWO-COMPONENT HISTIDINE KINASE"/>
    <property type="match status" value="1"/>
</dbReference>
<dbReference type="InterPro" id="IPR005467">
    <property type="entry name" value="His_kinase_dom"/>
</dbReference>
<keyword evidence="14" id="KW-0732">Signal</keyword>
<organism evidence="18 19">
    <name type="scientific">Hufsiella ginkgonis</name>
    <dbReference type="NCBI Taxonomy" id="2695274"/>
    <lineage>
        <taxon>Bacteria</taxon>
        <taxon>Pseudomonadati</taxon>
        <taxon>Bacteroidota</taxon>
        <taxon>Sphingobacteriia</taxon>
        <taxon>Sphingobacteriales</taxon>
        <taxon>Sphingobacteriaceae</taxon>
        <taxon>Hufsiella</taxon>
    </lineage>
</organism>
<keyword evidence="13" id="KW-0472">Membrane</keyword>
<dbReference type="Pfam" id="PF00512">
    <property type="entry name" value="HisKA"/>
    <property type="match status" value="1"/>
</dbReference>
<gene>
    <name evidence="18" type="ORF">GS398_04360</name>
</gene>
<dbReference type="SMART" id="SM00388">
    <property type="entry name" value="HisKA"/>
    <property type="match status" value="1"/>
</dbReference>
<dbReference type="PROSITE" id="PS50110">
    <property type="entry name" value="RESPONSE_REGULATORY"/>
    <property type="match status" value="1"/>
</dbReference>
<proteinExistence type="predicted"/>
<dbReference type="FunFam" id="1.10.287.130:FF:000045">
    <property type="entry name" value="Two-component system sensor histidine kinase/response regulator"/>
    <property type="match status" value="1"/>
</dbReference>
<feature type="chain" id="PRO_5029767868" description="histidine kinase" evidence="14">
    <location>
        <begin position="33"/>
        <end position="1385"/>
    </location>
</feature>
<dbReference type="Pfam" id="PF12833">
    <property type="entry name" value="HTH_18"/>
    <property type="match status" value="1"/>
</dbReference>
<dbReference type="Pfam" id="PF00072">
    <property type="entry name" value="Response_reg"/>
    <property type="match status" value="1"/>
</dbReference>
<accession>A0A7K1XU29</accession>
<dbReference type="InterPro" id="IPR011006">
    <property type="entry name" value="CheY-like_superfamily"/>
</dbReference>
<protein>
    <recommendedName>
        <fullName evidence="2">histidine kinase</fullName>
        <ecNumber evidence="2">2.7.13.3</ecNumber>
    </recommendedName>
</protein>
<evidence type="ECO:0000259" key="15">
    <source>
        <dbReference type="PROSITE" id="PS01124"/>
    </source>
</evidence>
<feature type="signal peptide" evidence="14">
    <location>
        <begin position="1"/>
        <end position="32"/>
    </location>
</feature>
<dbReference type="FunFam" id="2.60.40.10:FF:000791">
    <property type="entry name" value="Two-component system sensor histidine kinase/response regulator"/>
    <property type="match status" value="1"/>
</dbReference>
<dbReference type="SUPFAM" id="SSF47384">
    <property type="entry name" value="Homodimeric domain of signal transducing histidine kinase"/>
    <property type="match status" value="1"/>
</dbReference>
<feature type="domain" description="Response regulatory" evidence="17">
    <location>
        <begin position="1124"/>
        <end position="1239"/>
    </location>
</feature>
<dbReference type="Gene3D" id="2.130.10.10">
    <property type="entry name" value="YVTN repeat-like/Quinoprotein amine dehydrogenase"/>
    <property type="match status" value="2"/>
</dbReference>
<keyword evidence="9" id="KW-0805">Transcription regulation</keyword>
<evidence type="ECO:0000256" key="11">
    <source>
        <dbReference type="ARBA" id="ARBA00023163"/>
    </source>
</evidence>
<dbReference type="PROSITE" id="PS00041">
    <property type="entry name" value="HTH_ARAC_FAMILY_1"/>
    <property type="match status" value="1"/>
</dbReference>